<feature type="compositionally biased region" description="Basic and acidic residues" evidence="1">
    <location>
        <begin position="431"/>
        <end position="450"/>
    </location>
</feature>
<dbReference type="Proteomes" id="UP000034112">
    <property type="component" value="Unassembled WGS sequence"/>
</dbReference>
<gene>
    <name evidence="3" type="ORF">THAR02_06300</name>
</gene>
<dbReference type="OrthoDB" id="9978720at2759"/>
<feature type="region of interest" description="Disordered" evidence="1">
    <location>
        <begin position="414"/>
        <end position="460"/>
    </location>
</feature>
<protein>
    <recommendedName>
        <fullName evidence="2">AB hydrolase-1 domain-containing protein</fullName>
    </recommendedName>
</protein>
<dbReference type="InterPro" id="IPR000073">
    <property type="entry name" value="AB_hydrolase_1"/>
</dbReference>
<evidence type="ECO:0000313" key="3">
    <source>
        <dbReference type="EMBL" id="KKP01592.1"/>
    </source>
</evidence>
<evidence type="ECO:0000313" key="4">
    <source>
        <dbReference type="Proteomes" id="UP000034112"/>
    </source>
</evidence>
<feature type="compositionally biased region" description="Low complexity" evidence="1">
    <location>
        <begin position="451"/>
        <end position="460"/>
    </location>
</feature>
<dbReference type="Pfam" id="PF12697">
    <property type="entry name" value="Abhydrolase_6"/>
    <property type="match status" value="1"/>
</dbReference>
<comment type="caution">
    <text evidence="3">The sequence shown here is derived from an EMBL/GenBank/DDBJ whole genome shotgun (WGS) entry which is preliminary data.</text>
</comment>
<dbReference type="InterPro" id="IPR050228">
    <property type="entry name" value="Carboxylesterase_BioH"/>
</dbReference>
<accession>A0A0F9ZMX7</accession>
<dbReference type="Gene3D" id="3.40.50.1820">
    <property type="entry name" value="alpha/beta hydrolase"/>
    <property type="match status" value="1"/>
</dbReference>
<feature type="domain" description="AB hydrolase-1" evidence="2">
    <location>
        <begin position="60"/>
        <end position="392"/>
    </location>
</feature>
<dbReference type="PANTHER" id="PTHR43194:SF4">
    <property type="entry name" value="AB HYDROLASE-1 DOMAIN-CONTAINING PROTEIN"/>
    <property type="match status" value="1"/>
</dbReference>
<name>A0A0F9ZMX7_TRIHA</name>
<reference evidence="4" key="1">
    <citation type="journal article" date="2015" name="Genome Announc.">
        <title>Draft whole-genome sequence of the biocontrol agent Trichoderma harzianum T6776.</title>
        <authorList>
            <person name="Baroncelli R."/>
            <person name="Piaggeschi G."/>
            <person name="Fiorini L."/>
            <person name="Bertolini E."/>
            <person name="Zapparata A."/>
            <person name="Pe M.E."/>
            <person name="Sarrocco S."/>
            <person name="Vannacci G."/>
        </authorList>
    </citation>
    <scope>NUCLEOTIDE SEQUENCE [LARGE SCALE GENOMIC DNA]</scope>
    <source>
        <strain evidence="4">T6776</strain>
    </source>
</reference>
<proteinExistence type="predicted"/>
<evidence type="ECO:0000259" key="2">
    <source>
        <dbReference type="Pfam" id="PF12697"/>
    </source>
</evidence>
<feature type="compositionally biased region" description="Polar residues" evidence="1">
    <location>
        <begin position="497"/>
        <end position="509"/>
    </location>
</feature>
<dbReference type="EMBL" id="JOKZ01000188">
    <property type="protein sequence ID" value="KKP01592.1"/>
    <property type="molecule type" value="Genomic_DNA"/>
</dbReference>
<dbReference type="AlphaFoldDB" id="A0A0F9ZMX7"/>
<organism evidence="3 4">
    <name type="scientific">Trichoderma harzianum</name>
    <name type="common">Hypocrea lixii</name>
    <dbReference type="NCBI Taxonomy" id="5544"/>
    <lineage>
        <taxon>Eukaryota</taxon>
        <taxon>Fungi</taxon>
        <taxon>Dikarya</taxon>
        <taxon>Ascomycota</taxon>
        <taxon>Pezizomycotina</taxon>
        <taxon>Sordariomycetes</taxon>
        <taxon>Hypocreomycetidae</taxon>
        <taxon>Hypocreales</taxon>
        <taxon>Hypocreaceae</taxon>
        <taxon>Trichoderma</taxon>
    </lineage>
</organism>
<evidence type="ECO:0000256" key="1">
    <source>
        <dbReference type="SAM" id="MobiDB-lite"/>
    </source>
</evidence>
<dbReference type="SUPFAM" id="SSF53474">
    <property type="entry name" value="alpha/beta-Hydrolases"/>
    <property type="match status" value="1"/>
</dbReference>
<dbReference type="InterPro" id="IPR029058">
    <property type="entry name" value="AB_hydrolase_fold"/>
</dbReference>
<feature type="region of interest" description="Disordered" evidence="1">
    <location>
        <begin position="472"/>
        <end position="509"/>
    </location>
</feature>
<sequence length="566" mass="61948">MALMMATRPYPEPTGCFIDGTACIRTSFKVPAKWPGKDDKVAQMYVECLEPMVVRHRDPVVLIHGDFHHGAVWFTKPDGNPGWAAFFLKRGCRVYVVDLPGSGQSYIPNDFDLCSDFMDAEQKMSEKSVENQLTAPERNIVAGTAAWPTAGLHTKWPGTGKRGDLVFEEYMKSQQVLFLQKAVRQKLAQNGLCSLLKAIKKAVLIGQGAGCTAAWLAADAMPEMVAKVVAIEPAGPPAARAHVNRTGGRTYSSWLSRDDGMRKYGLADVPLTFNPPAKDPSQGPALDLEVRQHTNNSGCYMAQKYVPGCVVPTKDAPLKFGQESVPQLVQLNQMDHAVFTAEASSHRMFDWATVMFMRQAGVSVDHFDLAQFGVTGNGHLMFLETNSDEIAAMVAGWTGMPDEYKPEPCAIMDISQYPDIGGNQTQDQDQDQTHGQDENQNQDQDKDKDQGQGQDQAPPQAVEAFEATQETLLKRPRGQDDDGDDTLPAPKRLDANTGLQSPQAQATESPTLASLFEAQYGQPAPLLQYNASYPSPECDEPLLLDEDALFAALIDLPAPQDEFPAL</sequence>
<dbReference type="PANTHER" id="PTHR43194">
    <property type="entry name" value="HYDROLASE ALPHA/BETA FOLD FAMILY"/>
    <property type="match status" value="1"/>
</dbReference>